<organism evidence="1">
    <name type="scientific">marine sediment metagenome</name>
    <dbReference type="NCBI Taxonomy" id="412755"/>
    <lineage>
        <taxon>unclassified sequences</taxon>
        <taxon>metagenomes</taxon>
        <taxon>ecological metagenomes</taxon>
    </lineage>
</organism>
<proteinExistence type="predicted"/>
<reference evidence="1" key="1">
    <citation type="journal article" date="2015" name="Nature">
        <title>Complex archaea that bridge the gap between prokaryotes and eukaryotes.</title>
        <authorList>
            <person name="Spang A."/>
            <person name="Saw J.H."/>
            <person name="Jorgensen S.L."/>
            <person name="Zaremba-Niedzwiedzka K."/>
            <person name="Martijn J."/>
            <person name="Lind A.E."/>
            <person name="van Eijk R."/>
            <person name="Schleper C."/>
            <person name="Guy L."/>
            <person name="Ettema T.J."/>
        </authorList>
    </citation>
    <scope>NUCLEOTIDE SEQUENCE</scope>
</reference>
<name>A0A0F8WFI2_9ZZZZ</name>
<sequence length="161" mass="18590">MAWKLQCKKNPALLQKRPHIADRMGEAKRALAQKGRWLPSAVQFVVQPLEKPQDAQSRLRSKLRSRFSSAIHYKLKTGSAIRDLGCTVEEFLDYIAILFQPGMSWDNHGEWHLDHIEPLATFDLTDPEQVSNACHYTNIRPLWAKDNLARPRPRRVRAKTP</sequence>
<dbReference type="AlphaFoldDB" id="A0A0F8WFI2"/>
<protein>
    <submittedName>
        <fullName evidence="1">Uncharacterized protein</fullName>
    </submittedName>
</protein>
<evidence type="ECO:0000313" key="1">
    <source>
        <dbReference type="EMBL" id="KKK46900.1"/>
    </source>
</evidence>
<dbReference type="EMBL" id="LAZR01069849">
    <property type="protein sequence ID" value="KKK46900.1"/>
    <property type="molecule type" value="Genomic_DNA"/>
</dbReference>
<gene>
    <name evidence="1" type="ORF">LCGC14_3160610</name>
</gene>
<comment type="caution">
    <text evidence="1">The sequence shown here is derived from an EMBL/GenBank/DDBJ whole genome shotgun (WGS) entry which is preliminary data.</text>
</comment>
<accession>A0A0F8WFI2</accession>